<dbReference type="Gene3D" id="1.10.3290.10">
    <property type="entry name" value="Fido-like domain"/>
    <property type="match status" value="1"/>
</dbReference>
<evidence type="ECO:0000256" key="2">
    <source>
        <dbReference type="ARBA" id="ARBA00022695"/>
    </source>
</evidence>
<evidence type="ECO:0000313" key="10">
    <source>
        <dbReference type="Proteomes" id="UP001214039"/>
    </source>
</evidence>
<dbReference type="PANTHER" id="PTHR39560">
    <property type="entry name" value="PROTEIN ADENYLYLTRANSFERASE FIC-RELATED"/>
    <property type="match status" value="1"/>
</dbReference>
<evidence type="ECO:0000256" key="4">
    <source>
        <dbReference type="ARBA" id="ARBA00022840"/>
    </source>
</evidence>
<keyword evidence="1" id="KW-0808">Transferase</keyword>
<evidence type="ECO:0000313" key="9">
    <source>
        <dbReference type="EMBL" id="WFQ93828.1"/>
    </source>
</evidence>
<reference evidence="9" key="1">
    <citation type="submission" date="2022-11" db="EMBL/GenBank/DDBJ databases">
        <title>Comparative genomic analysis of Mycoplasma feriruminatoris and the Mycoplasma mycoides cluster.</title>
        <authorList>
            <person name="Baby V."/>
            <person name="Ambroset C."/>
            <person name="Gaurivaud P."/>
            <person name="Boury C."/>
            <person name="Guichoux E."/>
            <person name="Lartigue C."/>
            <person name="Tardy F."/>
            <person name="Sirand-Pugnet P."/>
        </authorList>
    </citation>
    <scope>NUCLEOTIDE SEQUENCE [LARGE SCALE GENOMIC DNA]</scope>
    <source>
        <strain evidence="9">L15181</strain>
    </source>
</reference>
<dbReference type="RefSeq" id="WP_278299889.1">
    <property type="nucleotide sequence ID" value="NZ_CP113498.1"/>
</dbReference>
<evidence type="ECO:0000256" key="1">
    <source>
        <dbReference type="ARBA" id="ARBA00022679"/>
    </source>
</evidence>
<proteinExistence type="predicted"/>
<evidence type="ECO:0000259" key="8">
    <source>
        <dbReference type="PROSITE" id="PS51459"/>
    </source>
</evidence>
<evidence type="ECO:0000256" key="6">
    <source>
        <dbReference type="ARBA" id="ARBA00047939"/>
    </source>
</evidence>
<organism evidence="9 10">
    <name type="scientific">Mycoplasma feriruminatoris</name>
    <dbReference type="NCBI Taxonomy" id="1179777"/>
    <lineage>
        <taxon>Bacteria</taxon>
        <taxon>Bacillati</taxon>
        <taxon>Mycoplasmatota</taxon>
        <taxon>Mollicutes</taxon>
        <taxon>Mycoplasmataceae</taxon>
        <taxon>Mycoplasma</taxon>
    </lineage>
</organism>
<comment type="catalytic activity">
    <reaction evidence="7">
        <text>L-tyrosyl-[protein] + ATP = O-(5'-adenylyl)-L-tyrosyl-[protein] + diphosphate</text>
        <dbReference type="Rhea" id="RHEA:54288"/>
        <dbReference type="Rhea" id="RHEA-COMP:10136"/>
        <dbReference type="Rhea" id="RHEA-COMP:13846"/>
        <dbReference type="ChEBI" id="CHEBI:30616"/>
        <dbReference type="ChEBI" id="CHEBI:33019"/>
        <dbReference type="ChEBI" id="CHEBI:46858"/>
        <dbReference type="ChEBI" id="CHEBI:83624"/>
        <dbReference type="EC" id="2.7.7.108"/>
    </reaction>
</comment>
<feature type="domain" description="Fido" evidence="8">
    <location>
        <begin position="34"/>
        <end position="160"/>
    </location>
</feature>
<sequence>MNDDFIENDYQISLSVKRLLELWDKNLFDKFELGTFKGLSQIRSYMFKDVFNFNGQIRKVNISKNNFMFCLTRYLEQNLKLVDSMKQNTFDQIIDKYIEMNICHPYREGNGRSTRLWLDQILKKQLKVVVNWTNISKEEYFLAMYKSTTDSSSLKLLIQNNLTTKINDRNICIKSIIKSYEYEGFKVDIN</sequence>
<dbReference type="InterPro" id="IPR036597">
    <property type="entry name" value="Fido-like_dom_sf"/>
</dbReference>
<keyword evidence="3" id="KW-0547">Nucleotide-binding</keyword>
<dbReference type="SUPFAM" id="SSF140931">
    <property type="entry name" value="Fic-like"/>
    <property type="match status" value="1"/>
</dbReference>
<dbReference type="PANTHER" id="PTHR39560:SF1">
    <property type="entry name" value="PROTEIN ADENYLYLTRANSFERASE FIC-RELATED"/>
    <property type="match status" value="1"/>
</dbReference>
<dbReference type="InterPro" id="IPR003812">
    <property type="entry name" value="Fido"/>
</dbReference>
<evidence type="ECO:0000256" key="3">
    <source>
        <dbReference type="ARBA" id="ARBA00022741"/>
    </source>
</evidence>
<keyword evidence="10" id="KW-1185">Reference proteome</keyword>
<dbReference type="PROSITE" id="PS51459">
    <property type="entry name" value="FIDO"/>
    <property type="match status" value="1"/>
</dbReference>
<dbReference type="Proteomes" id="UP001214039">
    <property type="component" value="Chromosome"/>
</dbReference>
<dbReference type="EMBL" id="CP113498">
    <property type="protein sequence ID" value="WFQ93828.1"/>
    <property type="molecule type" value="Genomic_DNA"/>
</dbReference>
<comment type="catalytic activity">
    <reaction evidence="6">
        <text>L-threonyl-[protein] + ATP = 3-O-(5'-adenylyl)-L-threonyl-[protein] + diphosphate</text>
        <dbReference type="Rhea" id="RHEA:54292"/>
        <dbReference type="Rhea" id="RHEA-COMP:11060"/>
        <dbReference type="Rhea" id="RHEA-COMP:13847"/>
        <dbReference type="ChEBI" id="CHEBI:30013"/>
        <dbReference type="ChEBI" id="CHEBI:30616"/>
        <dbReference type="ChEBI" id="CHEBI:33019"/>
        <dbReference type="ChEBI" id="CHEBI:138113"/>
        <dbReference type="EC" id="2.7.7.108"/>
    </reaction>
</comment>
<dbReference type="EC" id="2.7.7.108" evidence="5"/>
<accession>A0ABY8HW52</accession>
<evidence type="ECO:0000256" key="5">
    <source>
        <dbReference type="ARBA" id="ARBA00034531"/>
    </source>
</evidence>
<name>A0ABY8HW52_9MOLU</name>
<keyword evidence="2" id="KW-0548">Nucleotidyltransferase</keyword>
<dbReference type="Pfam" id="PF02661">
    <property type="entry name" value="Fic"/>
    <property type="match status" value="1"/>
</dbReference>
<protein>
    <recommendedName>
        <fullName evidence="5">protein adenylyltransferase</fullName>
        <ecNumber evidence="5">2.7.7.108</ecNumber>
    </recommendedName>
</protein>
<evidence type="ECO:0000256" key="7">
    <source>
        <dbReference type="ARBA" id="ARBA00048696"/>
    </source>
</evidence>
<keyword evidence="4" id="KW-0067">ATP-binding</keyword>
<gene>
    <name evidence="9" type="primary">fic</name>
    <name evidence="9" type="ORF">MFERI15181_00749</name>
</gene>